<accession>A0A8J7F4V3</accession>
<gene>
    <name evidence="2" type="ORF">IQ247_21575</name>
</gene>
<dbReference type="AlphaFoldDB" id="A0A8J7F4V3"/>
<sequence>MGNIKVIQELYRAFREQDYDAFRSITTEDLEWIQNEGFPGGATRFGVSEVIEGVFKANDNNWKDFAFHIEEILDANSSVIVVGKYSGKNRISNKSMSAATAHVYDFRDGKVCRFRMFADTKTIWDAMS</sequence>
<evidence type="ECO:0000313" key="2">
    <source>
        <dbReference type="EMBL" id="MBE9215222.1"/>
    </source>
</evidence>
<comment type="caution">
    <text evidence="2">The sequence shown here is derived from an EMBL/GenBank/DDBJ whole genome shotgun (WGS) entry which is preliminary data.</text>
</comment>
<dbReference type="RefSeq" id="WP_193923237.1">
    <property type="nucleotide sequence ID" value="NZ_JADEWL010000090.1"/>
</dbReference>
<dbReference type="InterPro" id="IPR032710">
    <property type="entry name" value="NTF2-like_dom_sf"/>
</dbReference>
<evidence type="ECO:0000259" key="1">
    <source>
        <dbReference type="Pfam" id="PF12680"/>
    </source>
</evidence>
<dbReference type="PANTHER" id="PTHR41252">
    <property type="entry name" value="BLR2505 PROTEIN"/>
    <property type="match status" value="1"/>
</dbReference>
<organism evidence="2 3">
    <name type="scientific">Plectonema cf. radiosum LEGE 06105</name>
    <dbReference type="NCBI Taxonomy" id="945769"/>
    <lineage>
        <taxon>Bacteria</taxon>
        <taxon>Bacillati</taxon>
        <taxon>Cyanobacteriota</taxon>
        <taxon>Cyanophyceae</taxon>
        <taxon>Oscillatoriophycideae</taxon>
        <taxon>Oscillatoriales</taxon>
        <taxon>Microcoleaceae</taxon>
        <taxon>Plectonema</taxon>
    </lineage>
</organism>
<feature type="domain" description="SnoaL-like" evidence="1">
    <location>
        <begin position="7"/>
        <end position="113"/>
    </location>
</feature>
<name>A0A8J7F4V3_9CYAN</name>
<dbReference type="Gene3D" id="3.10.450.50">
    <property type="match status" value="1"/>
</dbReference>
<dbReference type="Proteomes" id="UP000620559">
    <property type="component" value="Unassembled WGS sequence"/>
</dbReference>
<dbReference type="PANTHER" id="PTHR41252:SF1">
    <property type="entry name" value="BLR2505 PROTEIN"/>
    <property type="match status" value="1"/>
</dbReference>
<dbReference type="EMBL" id="JADEWL010000090">
    <property type="protein sequence ID" value="MBE9215222.1"/>
    <property type="molecule type" value="Genomic_DNA"/>
</dbReference>
<keyword evidence="3" id="KW-1185">Reference proteome</keyword>
<dbReference type="SUPFAM" id="SSF54427">
    <property type="entry name" value="NTF2-like"/>
    <property type="match status" value="1"/>
</dbReference>
<dbReference type="Pfam" id="PF12680">
    <property type="entry name" value="SnoaL_2"/>
    <property type="match status" value="1"/>
</dbReference>
<dbReference type="InterPro" id="IPR037401">
    <property type="entry name" value="SnoaL-like"/>
</dbReference>
<protein>
    <submittedName>
        <fullName evidence="2">Nuclear transport factor 2 family protein</fullName>
    </submittedName>
</protein>
<evidence type="ECO:0000313" key="3">
    <source>
        <dbReference type="Proteomes" id="UP000620559"/>
    </source>
</evidence>
<reference evidence="2" key="1">
    <citation type="submission" date="2020-10" db="EMBL/GenBank/DDBJ databases">
        <authorList>
            <person name="Castelo-Branco R."/>
            <person name="Eusebio N."/>
            <person name="Adriana R."/>
            <person name="Vieira A."/>
            <person name="Brugerolle De Fraissinette N."/>
            <person name="Rezende De Castro R."/>
            <person name="Schneider M.P."/>
            <person name="Vasconcelos V."/>
            <person name="Leao P.N."/>
        </authorList>
    </citation>
    <scope>NUCLEOTIDE SEQUENCE</scope>
    <source>
        <strain evidence="2">LEGE 06105</strain>
    </source>
</reference>
<proteinExistence type="predicted"/>